<evidence type="ECO:0000256" key="5">
    <source>
        <dbReference type="ARBA" id="ARBA00022781"/>
    </source>
</evidence>
<evidence type="ECO:0000256" key="3">
    <source>
        <dbReference type="ARBA" id="ARBA00022547"/>
    </source>
</evidence>
<evidence type="ECO:0000313" key="12">
    <source>
        <dbReference type="Proteomes" id="UP000823775"/>
    </source>
</evidence>
<organism evidence="11 12">
    <name type="scientific">Datura stramonium</name>
    <name type="common">Jimsonweed</name>
    <name type="synonym">Common thornapple</name>
    <dbReference type="NCBI Taxonomy" id="4076"/>
    <lineage>
        <taxon>Eukaryota</taxon>
        <taxon>Viridiplantae</taxon>
        <taxon>Streptophyta</taxon>
        <taxon>Embryophyta</taxon>
        <taxon>Tracheophyta</taxon>
        <taxon>Spermatophyta</taxon>
        <taxon>Magnoliopsida</taxon>
        <taxon>eudicotyledons</taxon>
        <taxon>Gunneridae</taxon>
        <taxon>Pentapetalae</taxon>
        <taxon>asterids</taxon>
        <taxon>lamiids</taxon>
        <taxon>Solanales</taxon>
        <taxon>Solanaceae</taxon>
        <taxon>Solanoideae</taxon>
        <taxon>Datureae</taxon>
        <taxon>Datura</taxon>
    </lineage>
</organism>
<reference evidence="11 12" key="1">
    <citation type="journal article" date="2021" name="BMC Genomics">
        <title>Datura genome reveals duplications of psychoactive alkaloid biosynthetic genes and high mutation rate following tissue culture.</title>
        <authorList>
            <person name="Rajewski A."/>
            <person name="Carter-House D."/>
            <person name="Stajich J."/>
            <person name="Litt A."/>
        </authorList>
    </citation>
    <scope>NUCLEOTIDE SEQUENCE [LARGE SCALE GENOMIC DNA]</scope>
    <source>
        <strain evidence="11">AR-01</strain>
    </source>
</reference>
<evidence type="ECO:0000256" key="4">
    <source>
        <dbReference type="ARBA" id="ARBA00022692"/>
    </source>
</evidence>
<dbReference type="Pfam" id="PF00430">
    <property type="entry name" value="ATP-synt_B"/>
    <property type="match status" value="1"/>
</dbReference>
<comment type="similarity">
    <text evidence="10">Belongs to the ATPase B chain family.</text>
</comment>
<evidence type="ECO:0000256" key="10">
    <source>
        <dbReference type="RuleBase" id="RU003848"/>
    </source>
</evidence>
<proteinExistence type="inferred from homology"/>
<evidence type="ECO:0000256" key="1">
    <source>
        <dbReference type="ARBA" id="ARBA00004167"/>
    </source>
</evidence>
<name>A0ABS8V486_DATST</name>
<comment type="subcellular location">
    <subcellularLocation>
        <location evidence="1">Membrane</location>
        <topology evidence="1">Single-pass membrane protein</topology>
    </subcellularLocation>
</comment>
<evidence type="ECO:0000256" key="9">
    <source>
        <dbReference type="ARBA" id="ARBA00025198"/>
    </source>
</evidence>
<evidence type="ECO:0000256" key="6">
    <source>
        <dbReference type="ARBA" id="ARBA00022989"/>
    </source>
</evidence>
<dbReference type="PANTHER" id="PTHR42823">
    <property type="entry name" value="ATP SYNTHASE SUBUNIT A, CHLOROPLASTIC"/>
    <property type="match status" value="1"/>
</dbReference>
<keyword evidence="4 10" id="KW-0812">Transmembrane</keyword>
<protein>
    <submittedName>
        <fullName evidence="11">Uncharacterized protein</fullName>
    </submittedName>
</protein>
<dbReference type="InterPro" id="IPR045082">
    <property type="entry name" value="ATP_syn_F0_a_bact/chloroplast"/>
</dbReference>
<keyword evidence="5 10" id="KW-0375">Hydrogen ion transport</keyword>
<dbReference type="PANTHER" id="PTHR42823:SF3">
    <property type="entry name" value="ATP SYNTHASE SUBUNIT A, CHLOROPLASTIC"/>
    <property type="match status" value="1"/>
</dbReference>
<accession>A0ABS8V486</accession>
<evidence type="ECO:0000313" key="11">
    <source>
        <dbReference type="EMBL" id="MCD9641176.1"/>
    </source>
</evidence>
<comment type="function">
    <text evidence="9">F(1)F(0) ATP synthase produces ATP from ADP in the presence of a proton or sodium gradient. F-type ATPases consist of two structural domains, F(1) containing the extramembraneous catalytic core and F(0) containing the membrane proton channel, linked together by a central stalk and a peripheral stalk. During catalysis, ATP synthesis in the catalytic domain of F(1) is coupled via a rotary mechanism of the central stalk subunits to proton translocation.</text>
</comment>
<keyword evidence="3 10" id="KW-0138">CF(0)</keyword>
<dbReference type="Proteomes" id="UP000823775">
    <property type="component" value="Unassembled WGS sequence"/>
</dbReference>
<sequence length="192" mass="21632">MGSATIAVRNPQTIPTGGQNFFEYVLDFIRDVRLFYLGKSYNYLMGELAAPTNDINTTVALALLTSMAYFYAGLTKKGIKTYHESTDFCHFRYCCWVNGKIASIGPGVGQGTAAGQAVERKGLWNFVKEWKNNLLSLSDLLDNRKQRILNTIRNSEELRGGAIEQLEKARSRLRKVETEAGSFSEWSLRDRT</sequence>
<dbReference type="EMBL" id="JACEIK010003299">
    <property type="protein sequence ID" value="MCD9641176.1"/>
    <property type="molecule type" value="Genomic_DNA"/>
</dbReference>
<keyword evidence="8" id="KW-0472">Membrane</keyword>
<keyword evidence="6" id="KW-1133">Transmembrane helix</keyword>
<comment type="caution">
    <text evidence="11">The sequence shown here is derived from an EMBL/GenBank/DDBJ whole genome shotgun (WGS) entry which is preliminary data.</text>
</comment>
<evidence type="ECO:0000256" key="2">
    <source>
        <dbReference type="ARBA" id="ARBA00022448"/>
    </source>
</evidence>
<keyword evidence="12" id="KW-1185">Reference proteome</keyword>
<keyword evidence="7 10" id="KW-0406">Ion transport</keyword>
<keyword evidence="2 10" id="KW-0813">Transport</keyword>
<evidence type="ECO:0000256" key="8">
    <source>
        <dbReference type="ARBA" id="ARBA00023136"/>
    </source>
</evidence>
<evidence type="ECO:0000256" key="7">
    <source>
        <dbReference type="ARBA" id="ARBA00023065"/>
    </source>
</evidence>
<dbReference type="InterPro" id="IPR002146">
    <property type="entry name" value="ATP_synth_b/b'su_bac/chlpt"/>
</dbReference>
<gene>
    <name evidence="11" type="ORF">HAX54_027131</name>
</gene>